<dbReference type="Gene3D" id="3.40.50.300">
    <property type="entry name" value="P-loop containing nucleotide triphosphate hydrolases"/>
    <property type="match status" value="1"/>
</dbReference>
<evidence type="ECO:0000256" key="13">
    <source>
        <dbReference type="RuleBase" id="RU003785"/>
    </source>
</evidence>
<accession>A0AAN4RLH8</accession>
<name>A0AAN4RLH8_9ENTE</name>
<comment type="similarity">
    <text evidence="3 10 13">Belongs to the IPP transferase family.</text>
</comment>
<dbReference type="GeneID" id="69985553"/>
<dbReference type="HAMAP" id="MF_00185">
    <property type="entry name" value="IPP_trans"/>
    <property type="match status" value="1"/>
</dbReference>
<dbReference type="AlphaFoldDB" id="A0AAN4RLH8"/>
<evidence type="ECO:0000313" key="15">
    <source>
        <dbReference type="EMBL" id="GEQ53910.1"/>
    </source>
</evidence>
<dbReference type="PANTHER" id="PTHR11088:SF60">
    <property type="entry name" value="TRNA DIMETHYLALLYLTRANSFERASE"/>
    <property type="match status" value="1"/>
</dbReference>
<evidence type="ECO:0000256" key="4">
    <source>
        <dbReference type="ARBA" id="ARBA00022679"/>
    </source>
</evidence>
<dbReference type="GO" id="GO:0052381">
    <property type="term" value="F:tRNA dimethylallyltransferase activity"/>
    <property type="evidence" value="ECO:0007669"/>
    <property type="project" value="UniProtKB-UniRule"/>
</dbReference>
<dbReference type="Pfam" id="PF01715">
    <property type="entry name" value="IPPT"/>
    <property type="match status" value="1"/>
</dbReference>
<comment type="cofactor">
    <cofactor evidence="1 10">
        <name>Mg(2+)</name>
        <dbReference type="ChEBI" id="CHEBI:18420"/>
    </cofactor>
</comment>
<comment type="caution">
    <text evidence="15">The sequence shown here is derived from an EMBL/GenBank/DDBJ whole genome shotgun (WGS) entry which is preliminary data.</text>
</comment>
<keyword evidence="6 10" id="KW-0547">Nucleotide-binding</keyword>
<dbReference type="GO" id="GO:0005524">
    <property type="term" value="F:ATP binding"/>
    <property type="evidence" value="ECO:0007669"/>
    <property type="project" value="UniProtKB-UniRule"/>
</dbReference>
<proteinExistence type="inferred from homology"/>
<feature type="region of interest" description="Interaction with substrate tRNA" evidence="10">
    <location>
        <begin position="34"/>
        <end position="37"/>
    </location>
</feature>
<protein>
    <recommendedName>
        <fullName evidence="10">tRNA dimethylallyltransferase</fullName>
        <ecNumber evidence="10">2.5.1.75</ecNumber>
    </recommendedName>
    <alternativeName>
        <fullName evidence="10">Dimethylallyl diphosphate:tRNA dimethylallyltransferase</fullName>
        <shortName evidence="10">DMAPP:tRNA dimethylallyltransferase</shortName>
        <shortName evidence="10">DMATase</shortName>
    </alternativeName>
    <alternativeName>
        <fullName evidence="10">Isopentenyl-diphosphate:tRNA isopentenyltransferase</fullName>
        <shortName evidence="10">IPP transferase</shortName>
        <shortName evidence="10">IPPT</shortName>
        <shortName evidence="10">IPTase</shortName>
    </alternativeName>
</protein>
<dbReference type="EC" id="2.5.1.75" evidence="10"/>
<dbReference type="PANTHER" id="PTHR11088">
    <property type="entry name" value="TRNA DIMETHYLALLYLTRANSFERASE"/>
    <property type="match status" value="1"/>
</dbReference>
<evidence type="ECO:0000256" key="10">
    <source>
        <dbReference type="HAMAP-Rule" id="MF_00185"/>
    </source>
</evidence>
<evidence type="ECO:0000256" key="6">
    <source>
        <dbReference type="ARBA" id="ARBA00022741"/>
    </source>
</evidence>
<comment type="catalytic activity">
    <reaction evidence="9 10 11">
        <text>adenosine(37) in tRNA + dimethylallyl diphosphate = N(6)-dimethylallyladenosine(37) in tRNA + diphosphate</text>
        <dbReference type="Rhea" id="RHEA:26482"/>
        <dbReference type="Rhea" id="RHEA-COMP:10162"/>
        <dbReference type="Rhea" id="RHEA-COMP:10375"/>
        <dbReference type="ChEBI" id="CHEBI:33019"/>
        <dbReference type="ChEBI" id="CHEBI:57623"/>
        <dbReference type="ChEBI" id="CHEBI:74411"/>
        <dbReference type="ChEBI" id="CHEBI:74415"/>
        <dbReference type="EC" id="2.5.1.75"/>
    </reaction>
</comment>
<evidence type="ECO:0000313" key="14">
    <source>
        <dbReference type="EMBL" id="GEQ48748.1"/>
    </source>
</evidence>
<dbReference type="SUPFAM" id="SSF52540">
    <property type="entry name" value="P-loop containing nucleoside triphosphate hydrolases"/>
    <property type="match status" value="2"/>
</dbReference>
<dbReference type="NCBIfam" id="TIGR00174">
    <property type="entry name" value="miaA"/>
    <property type="match status" value="1"/>
</dbReference>
<comment type="function">
    <text evidence="2 10 12">Catalyzes the transfer of a dimethylallyl group onto the adenine at position 37 in tRNAs that read codons beginning with uridine, leading to the formation of N6-(dimethylallyl)adenosine (i(6)A).</text>
</comment>
<dbReference type="Proteomes" id="UP000886607">
    <property type="component" value="Unassembled WGS sequence"/>
</dbReference>
<dbReference type="GO" id="GO:0006400">
    <property type="term" value="P:tRNA modification"/>
    <property type="evidence" value="ECO:0007669"/>
    <property type="project" value="TreeGrafter"/>
</dbReference>
<dbReference type="InterPro" id="IPR027417">
    <property type="entry name" value="P-loop_NTPase"/>
</dbReference>
<dbReference type="RefSeq" id="WP_124006089.1">
    <property type="nucleotide sequence ID" value="NZ_BJYN01000049.1"/>
</dbReference>
<evidence type="ECO:0000256" key="8">
    <source>
        <dbReference type="ARBA" id="ARBA00022842"/>
    </source>
</evidence>
<dbReference type="EMBL" id="BKBQ01000008">
    <property type="protein sequence ID" value="GEQ53910.1"/>
    <property type="molecule type" value="Genomic_DNA"/>
</dbReference>
<feature type="site" description="Interaction with substrate tRNA" evidence="10">
    <location>
        <position position="100"/>
    </location>
</feature>
<dbReference type="Gene3D" id="1.10.20.140">
    <property type="match status" value="1"/>
</dbReference>
<evidence type="ECO:0000256" key="5">
    <source>
        <dbReference type="ARBA" id="ARBA00022694"/>
    </source>
</evidence>
<feature type="binding site" evidence="10">
    <location>
        <begin position="11"/>
        <end position="16"/>
    </location>
    <ligand>
        <name>substrate</name>
    </ligand>
</feature>
<feature type="binding site" evidence="10">
    <location>
        <begin position="9"/>
        <end position="16"/>
    </location>
    <ligand>
        <name>ATP</name>
        <dbReference type="ChEBI" id="CHEBI:30616"/>
    </ligand>
</feature>
<gene>
    <name evidence="10 15" type="primary">miaA</name>
    <name evidence="14" type="ORF">TK11N_06000</name>
    <name evidence="15" type="ORF">TK2N_07540</name>
</gene>
<evidence type="ECO:0000256" key="9">
    <source>
        <dbReference type="ARBA" id="ARBA00049563"/>
    </source>
</evidence>
<evidence type="ECO:0000256" key="1">
    <source>
        <dbReference type="ARBA" id="ARBA00001946"/>
    </source>
</evidence>
<keyword evidence="8 10" id="KW-0460">Magnesium</keyword>
<evidence type="ECO:0000256" key="3">
    <source>
        <dbReference type="ARBA" id="ARBA00005842"/>
    </source>
</evidence>
<evidence type="ECO:0000313" key="16">
    <source>
        <dbReference type="Proteomes" id="UP000886597"/>
    </source>
</evidence>
<dbReference type="InterPro" id="IPR039657">
    <property type="entry name" value="Dimethylallyltransferase"/>
</dbReference>
<dbReference type="EMBL" id="BKBO01000007">
    <property type="protein sequence ID" value="GEQ48748.1"/>
    <property type="molecule type" value="Genomic_DNA"/>
</dbReference>
<dbReference type="KEGG" id="tkr:C7K43_06295"/>
<dbReference type="InterPro" id="IPR018022">
    <property type="entry name" value="IPT"/>
</dbReference>
<evidence type="ECO:0000256" key="2">
    <source>
        <dbReference type="ARBA" id="ARBA00003213"/>
    </source>
</evidence>
<evidence type="ECO:0000256" key="12">
    <source>
        <dbReference type="RuleBase" id="RU003784"/>
    </source>
</evidence>
<dbReference type="Proteomes" id="UP000886597">
    <property type="component" value="Unassembled WGS sequence"/>
</dbReference>
<evidence type="ECO:0000256" key="11">
    <source>
        <dbReference type="RuleBase" id="RU003783"/>
    </source>
</evidence>
<feature type="site" description="Interaction with substrate tRNA" evidence="10">
    <location>
        <position position="125"/>
    </location>
</feature>
<reference evidence="15" key="1">
    <citation type="submission" date="2019-08" db="EMBL/GenBank/DDBJ databases">
        <authorList>
            <person name="Ishikawa M."/>
            <person name="Suzuki T."/>
            <person name="Matsutani M."/>
        </authorList>
    </citation>
    <scope>NUCLEOTIDE SEQUENCE</scope>
    <source>
        <strain evidence="15">7C1</strain>
        <strain evidence="14">8C4</strain>
    </source>
</reference>
<sequence length="308" mass="34938">MKKVLVIAGPTAVGKTALSIQLAKKFGGEIISGDSMQIYRRLDIGTAKITEQEKEAIPHHLIDICDIGDRYSVADFQKQGRQKIAEIYNRGNLPILAGGTGLYIQSLLYDYQLGASEKEQDDTIRHKYETFAQEEGPQALFDLLQKRDPIAAEKIHINNQRKLVRALEVLEITGESIAAPKKIPEKLYDSFMIGLTTERSVLYERINERVDRMLQNGLIEEAKLVGTYPDSQAAKGIGYKEFCPYFAGEKTLAETAETIKQNSRRYAKRQLTWFNNRMSFHWFDLLADPQAMATIKNEVAQWLEVYNG</sequence>
<keyword evidence="7 10" id="KW-0067">ATP-binding</keyword>
<comment type="caution">
    <text evidence="10">Lacks conserved residue(s) required for the propagation of feature annotation.</text>
</comment>
<keyword evidence="4 10" id="KW-0808">Transferase</keyword>
<comment type="subunit">
    <text evidence="10">Monomer.</text>
</comment>
<evidence type="ECO:0000256" key="7">
    <source>
        <dbReference type="ARBA" id="ARBA00022840"/>
    </source>
</evidence>
<organism evidence="15 16">
    <name type="scientific">Tetragenococcus koreensis</name>
    <dbReference type="NCBI Taxonomy" id="290335"/>
    <lineage>
        <taxon>Bacteria</taxon>
        <taxon>Bacillati</taxon>
        <taxon>Bacillota</taxon>
        <taxon>Bacilli</taxon>
        <taxon>Lactobacillales</taxon>
        <taxon>Enterococcaceae</taxon>
        <taxon>Tetragenococcus</taxon>
    </lineage>
</organism>
<evidence type="ECO:0000313" key="17">
    <source>
        <dbReference type="Proteomes" id="UP000886607"/>
    </source>
</evidence>
<keyword evidence="17" id="KW-1185">Reference proteome</keyword>
<reference evidence="15" key="2">
    <citation type="journal article" date="2020" name="Int. Dairy J.">
        <title>Lactic acid bacterial diversity in Brie cheese focusing on salt concentration and pH of isolation medium and characterisation of halophilic and alkaliphilic lactic acid bacterial isolates.</title>
        <authorList>
            <person name="Unno R."/>
            <person name="Matsutani M."/>
            <person name="Suzuki T."/>
            <person name="Kodama K."/>
            <person name="Matsushita H."/>
            <person name="Yamasato K."/>
            <person name="Koizumi Y."/>
            <person name="Ishikawa M."/>
        </authorList>
    </citation>
    <scope>NUCLEOTIDE SEQUENCE</scope>
    <source>
        <strain evidence="15">7C1</strain>
        <strain evidence="14">8C4</strain>
    </source>
</reference>
<keyword evidence="5 10" id="KW-0819">tRNA processing</keyword>